<dbReference type="EMBL" id="JAIMJC010000001">
    <property type="protein sequence ID" value="KAH0533362.1"/>
    <property type="molecule type" value="Genomic_DNA"/>
</dbReference>
<dbReference type="Proteomes" id="UP000826573">
    <property type="component" value="Unassembled WGS sequence"/>
</dbReference>
<proteinExistence type="predicted"/>
<reference evidence="2 3" key="1">
    <citation type="submission" date="2021-08" db="EMBL/GenBank/DDBJ databases">
        <title>The highly contiguous genome resource for Trichoderma semiorbis FJ059, a fungal antagonistic to plant pathogens.</title>
        <authorList>
            <person name="Liu T."/>
        </authorList>
    </citation>
    <scope>NUCLEOTIDE SEQUENCE [LARGE SCALE GENOMIC DNA]</scope>
    <source>
        <strain evidence="2 3">FJ059</strain>
    </source>
</reference>
<evidence type="ECO:0000256" key="1">
    <source>
        <dbReference type="SAM" id="MobiDB-lite"/>
    </source>
</evidence>
<feature type="compositionally biased region" description="Low complexity" evidence="1">
    <location>
        <begin position="16"/>
        <end position="30"/>
    </location>
</feature>
<dbReference type="AlphaFoldDB" id="A0A9P8KTH3"/>
<comment type="caution">
    <text evidence="2">The sequence shown here is derived from an EMBL/GenBank/DDBJ whole genome shotgun (WGS) entry which is preliminary data.</text>
</comment>
<accession>A0A9P8KTH3</accession>
<feature type="region of interest" description="Disordered" evidence="1">
    <location>
        <begin position="213"/>
        <end position="239"/>
    </location>
</feature>
<feature type="region of interest" description="Disordered" evidence="1">
    <location>
        <begin position="1"/>
        <end position="59"/>
    </location>
</feature>
<sequence length="428" mass="48907">MSLNGPLSEADESKTVDTTSTMTSTLLASSQDDETHSGNAGVGEDGNVVGDDNKPAPQGVARFVDDIETLKKKILELEQQAKAASSTNLEQENPPSEREIEREQYKRMEDCLYKHRKEWEVNVGPGGWNLWSFNDYFRNGRSDRRWELCNDEVYQRPNPFNSSHSCVDLKDTVNADAKVDAYEEFDREIDYGHRRERLRKNFERDMDRLYLAEESQKRKKHQVPLDDEPEDAVKAEPDKDTERVFAKPKLTRVSWAAFKAMESMFEEESCAIDVLIGDPIVDDDARDYRRWSGFGNRRKRKTELVLDGKMHEANENGQGALPERIRIHSTILRHIIAKILASTANEELTNSGYRSIVFVRPFKALYFCRPALLVWYEELTQKLKEEKNKPAASDIPDTEGDSSLTPTVEDSTVEKLPAKEPTAVKPAE</sequence>
<evidence type="ECO:0000313" key="2">
    <source>
        <dbReference type="EMBL" id="KAH0533362.1"/>
    </source>
</evidence>
<evidence type="ECO:0000313" key="3">
    <source>
        <dbReference type="Proteomes" id="UP000826573"/>
    </source>
</evidence>
<feature type="region of interest" description="Disordered" evidence="1">
    <location>
        <begin position="82"/>
        <end position="102"/>
    </location>
</feature>
<feature type="compositionally biased region" description="Polar residues" evidence="1">
    <location>
        <begin position="82"/>
        <end position="94"/>
    </location>
</feature>
<gene>
    <name evidence="2" type="ORF">TsFJ059_001942</name>
</gene>
<name>A0A9P8KTH3_9HYPO</name>
<protein>
    <submittedName>
        <fullName evidence="2">Uncharacterized protein</fullName>
    </submittedName>
</protein>
<feature type="region of interest" description="Disordered" evidence="1">
    <location>
        <begin position="386"/>
        <end position="428"/>
    </location>
</feature>
<keyword evidence="3" id="KW-1185">Reference proteome</keyword>
<feature type="compositionally biased region" description="Polar residues" evidence="1">
    <location>
        <begin position="401"/>
        <end position="410"/>
    </location>
</feature>
<organism evidence="2 3">
    <name type="scientific">Trichoderma semiorbis</name>
    <dbReference type="NCBI Taxonomy" id="1491008"/>
    <lineage>
        <taxon>Eukaryota</taxon>
        <taxon>Fungi</taxon>
        <taxon>Dikarya</taxon>
        <taxon>Ascomycota</taxon>
        <taxon>Pezizomycotina</taxon>
        <taxon>Sordariomycetes</taxon>
        <taxon>Hypocreomycetidae</taxon>
        <taxon>Hypocreales</taxon>
        <taxon>Hypocreaceae</taxon>
        <taxon>Trichoderma</taxon>
    </lineage>
</organism>